<sequence length="130" mass="14474">MRSKQSFGLICLLFIAVLGAGWRFAPSRSMKADNVHAKKITTGTWEWYGADSAYDTGGGDWPFEAWMYDPDLVVPAYYKVVGGTIERSYPGGKIFVRWNNVSGYGRVSAYSSDSTLLTYMDVYITGTPIE</sequence>
<dbReference type="EMBL" id="JAJNEC010000004">
    <property type="protein sequence ID" value="MCD2422571.1"/>
    <property type="molecule type" value="Genomic_DNA"/>
</dbReference>
<evidence type="ECO:0000313" key="2">
    <source>
        <dbReference type="Proteomes" id="UP001199816"/>
    </source>
</evidence>
<dbReference type="Proteomes" id="UP001199816">
    <property type="component" value="Unassembled WGS sequence"/>
</dbReference>
<reference evidence="1 2" key="1">
    <citation type="submission" date="2021-11" db="EMBL/GenBank/DDBJ databases">
        <title>Genomic of Niabella pedocola.</title>
        <authorList>
            <person name="Wu T."/>
        </authorList>
    </citation>
    <scope>NUCLEOTIDE SEQUENCE [LARGE SCALE GENOMIC DNA]</scope>
    <source>
        <strain evidence="1 2">JCM 31011</strain>
    </source>
</reference>
<accession>A0ABS8PRS1</accession>
<proteinExistence type="predicted"/>
<organism evidence="1 2">
    <name type="scientific">Niabella pedocola</name>
    <dbReference type="NCBI Taxonomy" id="1752077"/>
    <lineage>
        <taxon>Bacteria</taxon>
        <taxon>Pseudomonadati</taxon>
        <taxon>Bacteroidota</taxon>
        <taxon>Chitinophagia</taxon>
        <taxon>Chitinophagales</taxon>
        <taxon>Chitinophagaceae</taxon>
        <taxon>Niabella</taxon>
    </lineage>
</organism>
<evidence type="ECO:0000313" key="1">
    <source>
        <dbReference type="EMBL" id="MCD2422571.1"/>
    </source>
</evidence>
<gene>
    <name evidence="1" type="ORF">LQ567_07335</name>
</gene>
<comment type="caution">
    <text evidence="1">The sequence shown here is derived from an EMBL/GenBank/DDBJ whole genome shotgun (WGS) entry which is preliminary data.</text>
</comment>
<protein>
    <submittedName>
        <fullName evidence="1">Uncharacterized protein</fullName>
    </submittedName>
</protein>
<dbReference type="RefSeq" id="WP_231003684.1">
    <property type="nucleotide sequence ID" value="NZ_JAJNEC010000004.1"/>
</dbReference>
<keyword evidence="2" id="KW-1185">Reference proteome</keyword>
<name>A0ABS8PRS1_9BACT</name>